<proteinExistence type="predicted"/>
<dbReference type="AlphaFoldDB" id="A0A2A6DXS1"/>
<evidence type="ECO:0000313" key="1">
    <source>
        <dbReference type="EMBL" id="PDO09690.1"/>
    </source>
</evidence>
<evidence type="ECO:0000313" key="2">
    <source>
        <dbReference type="Proteomes" id="UP000243688"/>
    </source>
</evidence>
<organism evidence="1 2">
    <name type="scientific">Candidatus Reconcilbacillus cellulovorans</name>
    <dbReference type="NCBI Taxonomy" id="1906605"/>
    <lineage>
        <taxon>Bacteria</taxon>
        <taxon>Bacillati</taxon>
        <taxon>Bacillota</taxon>
        <taxon>Bacilli</taxon>
        <taxon>Bacillales</taxon>
        <taxon>Paenibacillaceae</taxon>
        <taxon>Candidatus Reconcilbacillus</taxon>
    </lineage>
</organism>
<accession>A0A2A6DXS1</accession>
<dbReference type="Pfam" id="PF06133">
    <property type="entry name" value="Com_YlbF"/>
    <property type="match status" value="1"/>
</dbReference>
<comment type="caution">
    <text evidence="1">The sequence shown here is derived from an EMBL/GenBank/DDBJ whole genome shotgun (WGS) entry which is preliminary data.</text>
</comment>
<reference evidence="1 2" key="1">
    <citation type="submission" date="2016-12" db="EMBL/GenBank/DDBJ databases">
        <title>Candidatus Reconcilibacillus cellulovorans genome.</title>
        <authorList>
            <person name="Kolinko S."/>
            <person name="Wu Y.-W."/>
            <person name="Tachea F."/>
            <person name="Denzel E."/>
            <person name="Hiras J."/>
            <person name="Baecker N."/>
            <person name="Chan L.J."/>
            <person name="Eichorst S.A."/>
            <person name="Frey D."/>
            <person name="Adams P.D."/>
            <person name="Pray T."/>
            <person name="Tanjore D."/>
            <person name="Petzold C.J."/>
            <person name="Gladden J.M."/>
            <person name="Simmons B.A."/>
            <person name="Singer S.W."/>
        </authorList>
    </citation>
    <scope>NUCLEOTIDE SEQUENCE [LARGE SCALE GENOMIC DNA]</scope>
    <source>
        <strain evidence="1">JTherm</strain>
    </source>
</reference>
<dbReference type="EMBL" id="MOXJ01000031">
    <property type="protein sequence ID" value="PDO09690.1"/>
    <property type="molecule type" value="Genomic_DNA"/>
</dbReference>
<sequence length="112" mass="13253">MVNPYDKAHELARALQESEPFRHVRDVRAKIRQDADAERMLNDFRTRQREWQAKLLAGESSEDEAKQIEKLYEVVTLHSLIRELFEAERRAAVLMDDVFRIVGEPFKRLEEA</sequence>
<dbReference type="InterPro" id="IPR023378">
    <property type="entry name" value="YheA/YmcA-like_dom_sf"/>
</dbReference>
<name>A0A2A6DXS1_9BACL</name>
<protein>
    <submittedName>
        <fullName evidence="1">Uncharacterized protein</fullName>
    </submittedName>
</protein>
<dbReference type="Proteomes" id="UP000243688">
    <property type="component" value="Unassembled WGS sequence"/>
</dbReference>
<dbReference type="Gene3D" id="1.20.1500.10">
    <property type="entry name" value="YheA/YmcA-like"/>
    <property type="match status" value="1"/>
</dbReference>
<gene>
    <name evidence="1" type="ORF">BLM47_11335</name>
</gene>
<dbReference type="SUPFAM" id="SSF158622">
    <property type="entry name" value="YheA/YmcA-like"/>
    <property type="match status" value="1"/>
</dbReference>
<dbReference type="InterPro" id="IPR010368">
    <property type="entry name" value="Com_YlbF"/>
</dbReference>